<dbReference type="EMBL" id="AMQN01017950">
    <property type="status" value="NOT_ANNOTATED_CDS"/>
    <property type="molecule type" value="Genomic_DNA"/>
</dbReference>
<evidence type="ECO:0000256" key="2">
    <source>
        <dbReference type="ARBA" id="ARBA00022692"/>
    </source>
</evidence>
<dbReference type="GO" id="GO:0004930">
    <property type="term" value="F:G protein-coupled receptor activity"/>
    <property type="evidence" value="ECO:0007669"/>
    <property type="project" value="InterPro"/>
</dbReference>
<evidence type="ECO:0000259" key="6">
    <source>
        <dbReference type="PROSITE" id="PS50262"/>
    </source>
</evidence>
<reference evidence="9" key="1">
    <citation type="submission" date="2012-12" db="EMBL/GenBank/DDBJ databases">
        <authorList>
            <person name="Hellsten U."/>
            <person name="Grimwood J."/>
            <person name="Chapman J.A."/>
            <person name="Shapiro H."/>
            <person name="Aerts A."/>
            <person name="Otillar R.P."/>
            <person name="Terry A.Y."/>
            <person name="Boore J.L."/>
            <person name="Simakov O."/>
            <person name="Marletaz F."/>
            <person name="Cho S.-J."/>
            <person name="Edsinger-Gonzales E."/>
            <person name="Havlak P."/>
            <person name="Kuo D.-H."/>
            <person name="Larsson T."/>
            <person name="Lv J."/>
            <person name="Arendt D."/>
            <person name="Savage R."/>
            <person name="Osoegawa K."/>
            <person name="de Jong P."/>
            <person name="Lindberg D.R."/>
            <person name="Seaver E.C."/>
            <person name="Weisblat D.A."/>
            <person name="Putnam N.H."/>
            <person name="Grigoriev I.V."/>
            <person name="Rokhsar D.S."/>
        </authorList>
    </citation>
    <scope>NUCLEOTIDE SEQUENCE</scope>
    <source>
        <strain evidence="9">I ESC-2004</strain>
    </source>
</reference>
<dbReference type="AlphaFoldDB" id="R7VAI8"/>
<feature type="non-terminal residue" evidence="7">
    <location>
        <position position="149"/>
    </location>
</feature>
<evidence type="ECO:0000256" key="1">
    <source>
        <dbReference type="ARBA" id="ARBA00004370"/>
    </source>
</evidence>
<keyword evidence="4 5" id="KW-0472">Membrane</keyword>
<protein>
    <recommendedName>
        <fullName evidence="6">G-protein coupled receptors family 1 profile domain-containing protein</fullName>
    </recommendedName>
</protein>
<evidence type="ECO:0000256" key="5">
    <source>
        <dbReference type="SAM" id="Phobius"/>
    </source>
</evidence>
<evidence type="ECO:0000313" key="9">
    <source>
        <dbReference type="Proteomes" id="UP000014760"/>
    </source>
</evidence>
<dbReference type="HOGENOM" id="CLU_144557_0_0_1"/>
<reference evidence="8" key="3">
    <citation type="submission" date="2015-06" db="UniProtKB">
        <authorList>
            <consortium name="EnsemblMetazoa"/>
        </authorList>
    </citation>
    <scope>IDENTIFICATION</scope>
</reference>
<feature type="transmembrane region" description="Helical" evidence="5">
    <location>
        <begin position="130"/>
        <end position="148"/>
    </location>
</feature>
<dbReference type="PANTHER" id="PTHR46641">
    <property type="entry name" value="FMRFAMIDE RECEPTOR-RELATED"/>
    <property type="match status" value="1"/>
</dbReference>
<evidence type="ECO:0000256" key="3">
    <source>
        <dbReference type="ARBA" id="ARBA00022989"/>
    </source>
</evidence>
<name>R7VAI8_CAPTE</name>
<dbReference type="GO" id="GO:0016020">
    <property type="term" value="C:membrane"/>
    <property type="evidence" value="ECO:0007669"/>
    <property type="project" value="UniProtKB-SubCell"/>
</dbReference>
<keyword evidence="2 5" id="KW-0812">Transmembrane</keyword>
<dbReference type="Gene3D" id="1.20.1070.10">
    <property type="entry name" value="Rhodopsin 7-helix transmembrane proteins"/>
    <property type="match status" value="1"/>
</dbReference>
<evidence type="ECO:0000313" key="7">
    <source>
        <dbReference type="EMBL" id="ELU15624.1"/>
    </source>
</evidence>
<dbReference type="Pfam" id="PF00001">
    <property type="entry name" value="7tm_1"/>
    <property type="match status" value="1"/>
</dbReference>
<feature type="non-terminal residue" evidence="7">
    <location>
        <position position="1"/>
    </location>
</feature>
<keyword evidence="3 5" id="KW-1133">Transmembrane helix</keyword>
<dbReference type="EMBL" id="KB293692">
    <property type="protein sequence ID" value="ELU15624.1"/>
    <property type="molecule type" value="Genomic_DNA"/>
</dbReference>
<proteinExistence type="predicted"/>
<reference evidence="7 9" key="2">
    <citation type="journal article" date="2013" name="Nature">
        <title>Insights into bilaterian evolution from three spiralian genomes.</title>
        <authorList>
            <person name="Simakov O."/>
            <person name="Marletaz F."/>
            <person name="Cho S.J."/>
            <person name="Edsinger-Gonzales E."/>
            <person name="Havlak P."/>
            <person name="Hellsten U."/>
            <person name="Kuo D.H."/>
            <person name="Larsson T."/>
            <person name="Lv J."/>
            <person name="Arendt D."/>
            <person name="Savage R."/>
            <person name="Osoegawa K."/>
            <person name="de Jong P."/>
            <person name="Grimwood J."/>
            <person name="Chapman J.A."/>
            <person name="Shapiro H."/>
            <person name="Aerts A."/>
            <person name="Otillar R.P."/>
            <person name="Terry A.Y."/>
            <person name="Boore J.L."/>
            <person name="Grigoriev I.V."/>
            <person name="Lindberg D.R."/>
            <person name="Seaver E.C."/>
            <person name="Weisblat D.A."/>
            <person name="Putnam N.H."/>
            <person name="Rokhsar D.S."/>
        </authorList>
    </citation>
    <scope>NUCLEOTIDE SEQUENCE</scope>
    <source>
        <strain evidence="7 9">I ESC-2004</strain>
    </source>
</reference>
<dbReference type="InterPro" id="IPR000276">
    <property type="entry name" value="GPCR_Rhodpsn"/>
</dbReference>
<gene>
    <name evidence="7" type="ORF">CAPTEDRAFT_27515</name>
</gene>
<evidence type="ECO:0000256" key="4">
    <source>
        <dbReference type="ARBA" id="ARBA00023136"/>
    </source>
</evidence>
<dbReference type="InterPro" id="IPR017452">
    <property type="entry name" value="GPCR_Rhodpsn_7TM"/>
</dbReference>
<feature type="transmembrane region" description="Helical" evidence="5">
    <location>
        <begin position="89"/>
        <end position="110"/>
    </location>
</feature>
<dbReference type="PANTHER" id="PTHR46641:SF25">
    <property type="entry name" value="CNMAMIDE RECEPTOR-RELATED"/>
    <property type="match status" value="1"/>
</dbReference>
<accession>R7VAI8</accession>
<evidence type="ECO:0000313" key="8">
    <source>
        <dbReference type="EnsemblMetazoa" id="CapteP27515"/>
    </source>
</evidence>
<dbReference type="OMA" id="ISVCWIC"/>
<organism evidence="7">
    <name type="scientific">Capitella teleta</name>
    <name type="common">Polychaete worm</name>
    <dbReference type="NCBI Taxonomy" id="283909"/>
    <lineage>
        <taxon>Eukaryota</taxon>
        <taxon>Metazoa</taxon>
        <taxon>Spiralia</taxon>
        <taxon>Lophotrochozoa</taxon>
        <taxon>Annelida</taxon>
        <taxon>Polychaeta</taxon>
        <taxon>Sedentaria</taxon>
        <taxon>Scolecida</taxon>
        <taxon>Capitellidae</taxon>
        <taxon>Capitella</taxon>
    </lineage>
</organism>
<dbReference type="SUPFAM" id="SSF81321">
    <property type="entry name" value="Family A G protein-coupled receptor-like"/>
    <property type="match status" value="1"/>
</dbReference>
<dbReference type="EnsemblMetazoa" id="CapteT27515">
    <property type="protein sequence ID" value="CapteP27515"/>
    <property type="gene ID" value="CapteG27515"/>
</dbReference>
<dbReference type="PROSITE" id="PS50262">
    <property type="entry name" value="G_PROTEIN_RECEP_F1_2"/>
    <property type="match status" value="1"/>
</dbReference>
<keyword evidence="9" id="KW-1185">Reference proteome</keyword>
<dbReference type="InterPro" id="IPR052954">
    <property type="entry name" value="GPCR-Ligand_Int"/>
</dbReference>
<dbReference type="Proteomes" id="UP000014760">
    <property type="component" value="Unassembled WGS sequence"/>
</dbReference>
<dbReference type="STRING" id="283909.R7VAI8"/>
<feature type="domain" description="G-protein coupled receptors family 1 profile" evidence="6">
    <location>
        <begin position="20"/>
        <end position="149"/>
    </location>
</feature>
<dbReference type="OrthoDB" id="9990906at2759"/>
<comment type="subcellular location">
    <subcellularLocation>
        <location evidence="1">Membrane</location>
    </subcellularLocation>
</comment>
<feature type="transmembrane region" description="Helical" evidence="5">
    <location>
        <begin position="6"/>
        <end position="29"/>
    </location>
</feature>
<sequence length="149" mass="16533">IGLTLNTFYLPFIITFGSVGNVLSLIVLSSKKTKNRPLSKYMMALAVADCVMLLVAGYQWVRILVHRYLHDGSVQIGPSSIECKFVVHIYNAASLTGAFYIMVMTLDQFFCVKFPLRSAAICTASRAKKIIIIVPLAVSVYCIPQFLYA</sequence>
<dbReference type="PRINTS" id="PR00237">
    <property type="entry name" value="GPCRRHODOPSN"/>
</dbReference>
<feature type="transmembrane region" description="Helical" evidence="5">
    <location>
        <begin position="41"/>
        <end position="61"/>
    </location>
</feature>